<dbReference type="GO" id="GO:0006310">
    <property type="term" value="P:DNA recombination"/>
    <property type="evidence" value="ECO:0007669"/>
    <property type="project" value="InterPro"/>
</dbReference>
<name>A0A183UJE3_TOXCA</name>
<evidence type="ECO:0000256" key="1">
    <source>
        <dbReference type="ARBA" id="ARBA00022598"/>
    </source>
</evidence>
<evidence type="ECO:0000313" key="4">
    <source>
        <dbReference type="Proteomes" id="UP000050794"/>
    </source>
</evidence>
<dbReference type="InterPro" id="IPR036599">
    <property type="entry name" value="DNA_ligase_N_sf"/>
</dbReference>
<feature type="domain" description="DNA ligase ATP-dependent N-terminal" evidence="2">
    <location>
        <begin position="17"/>
        <end position="150"/>
    </location>
</feature>
<dbReference type="Pfam" id="PF04675">
    <property type="entry name" value="DNA_ligase_A_N"/>
    <property type="match status" value="1"/>
</dbReference>
<gene>
    <name evidence="3" type="ORF">TCNE_LOCUS8613</name>
</gene>
<sequence length="318" mass="35700">MEVEKVDSGFNVSRRFKFAALCEFLDRIRHVPKNGTFAKRRIFVSLMASWSSDTTNESAPKASFYPALRLITSAYDSRKFNMKSKKLIGKVCKSLLLPDQVKKELLQADSRSSTLALAKLARYIAERNPSSRDDTIFQVNESLDKIMDAELKATACIVRSTSRVRWLRGNGQSGVEESESNAVIMRLSVGAEEERSEPPLLISTRCLGVPSSTLVNWVHENGSEMLQAGTSLEKICQLSALGKTSDDSSLLFRMFQPMLLSKLKHGSNVYDKVAIYFVFHLLIKANLLIRAFQSVNTVDIRGYTSVLKCYERHNIEGL</sequence>
<evidence type="ECO:0000313" key="3">
    <source>
        <dbReference type="EMBL" id="VDM39934.1"/>
    </source>
</evidence>
<proteinExistence type="predicted"/>
<dbReference type="Gene3D" id="1.10.3260.10">
    <property type="entry name" value="DNA ligase, ATP-dependent, N-terminal domain"/>
    <property type="match status" value="1"/>
</dbReference>
<dbReference type="AlphaFoldDB" id="A0A183UJE3"/>
<reference evidence="5" key="1">
    <citation type="submission" date="2016-06" db="UniProtKB">
        <authorList>
            <consortium name="WormBaseParasite"/>
        </authorList>
    </citation>
    <scope>IDENTIFICATION</scope>
</reference>
<dbReference type="GO" id="GO:0003910">
    <property type="term" value="F:DNA ligase (ATP) activity"/>
    <property type="evidence" value="ECO:0007669"/>
    <property type="project" value="InterPro"/>
</dbReference>
<dbReference type="WBParaSite" id="TCNE_0000861301-mRNA-1">
    <property type="protein sequence ID" value="TCNE_0000861301-mRNA-1"/>
    <property type="gene ID" value="TCNE_0000861301"/>
</dbReference>
<keyword evidence="1" id="KW-0436">Ligase</keyword>
<reference evidence="3 4" key="2">
    <citation type="submission" date="2018-11" db="EMBL/GenBank/DDBJ databases">
        <authorList>
            <consortium name="Pathogen Informatics"/>
        </authorList>
    </citation>
    <scope>NUCLEOTIDE SEQUENCE [LARGE SCALE GENOMIC DNA]</scope>
</reference>
<evidence type="ECO:0000259" key="2">
    <source>
        <dbReference type="Pfam" id="PF04675"/>
    </source>
</evidence>
<dbReference type="GO" id="GO:0006281">
    <property type="term" value="P:DNA repair"/>
    <property type="evidence" value="ECO:0007669"/>
    <property type="project" value="InterPro"/>
</dbReference>
<dbReference type="Proteomes" id="UP000050794">
    <property type="component" value="Unassembled WGS sequence"/>
</dbReference>
<keyword evidence="4" id="KW-1185">Reference proteome</keyword>
<dbReference type="EMBL" id="UYWY01019953">
    <property type="protein sequence ID" value="VDM39934.1"/>
    <property type="molecule type" value="Genomic_DNA"/>
</dbReference>
<dbReference type="InterPro" id="IPR012308">
    <property type="entry name" value="DNA_ligase_ATP-dep_N"/>
</dbReference>
<organism evidence="4 5">
    <name type="scientific">Toxocara canis</name>
    <name type="common">Canine roundworm</name>
    <dbReference type="NCBI Taxonomy" id="6265"/>
    <lineage>
        <taxon>Eukaryota</taxon>
        <taxon>Metazoa</taxon>
        <taxon>Ecdysozoa</taxon>
        <taxon>Nematoda</taxon>
        <taxon>Chromadorea</taxon>
        <taxon>Rhabditida</taxon>
        <taxon>Spirurina</taxon>
        <taxon>Ascaridomorpha</taxon>
        <taxon>Ascaridoidea</taxon>
        <taxon>Toxocaridae</taxon>
        <taxon>Toxocara</taxon>
    </lineage>
</organism>
<protein>
    <submittedName>
        <fullName evidence="5">DNA_ligase_A_N domain-containing protein</fullName>
    </submittedName>
</protein>
<accession>A0A183UJE3</accession>
<dbReference type="GO" id="GO:0003677">
    <property type="term" value="F:DNA binding"/>
    <property type="evidence" value="ECO:0007669"/>
    <property type="project" value="InterPro"/>
</dbReference>
<evidence type="ECO:0000313" key="5">
    <source>
        <dbReference type="WBParaSite" id="TCNE_0000861301-mRNA-1"/>
    </source>
</evidence>